<dbReference type="SUPFAM" id="SSF55729">
    <property type="entry name" value="Acyl-CoA N-acyltransferases (Nat)"/>
    <property type="match status" value="2"/>
</dbReference>
<dbReference type="Pfam" id="PF00583">
    <property type="entry name" value="Acetyltransf_1"/>
    <property type="match status" value="1"/>
</dbReference>
<dbReference type="GO" id="GO:0016746">
    <property type="term" value="F:acyltransferase activity"/>
    <property type="evidence" value="ECO:0007669"/>
    <property type="project" value="UniProtKB-KW"/>
</dbReference>
<organism evidence="4 5">
    <name type="scientific">Salininema proteolyticum</name>
    <dbReference type="NCBI Taxonomy" id="1607685"/>
    <lineage>
        <taxon>Bacteria</taxon>
        <taxon>Bacillati</taxon>
        <taxon>Actinomycetota</taxon>
        <taxon>Actinomycetes</taxon>
        <taxon>Glycomycetales</taxon>
        <taxon>Glycomycetaceae</taxon>
        <taxon>Salininema</taxon>
    </lineage>
</organism>
<feature type="domain" description="N-acetyltransferase" evidence="3">
    <location>
        <begin position="15"/>
        <end position="168"/>
    </location>
</feature>
<proteinExistence type="predicted"/>
<protein>
    <submittedName>
        <fullName evidence="4">GNAT family N-acetyltransferase</fullName>
        <ecNumber evidence="4">2.3.1.-</ecNumber>
    </submittedName>
</protein>
<evidence type="ECO:0000313" key="5">
    <source>
        <dbReference type="Proteomes" id="UP001595823"/>
    </source>
</evidence>
<dbReference type="EC" id="2.3.1.-" evidence="4"/>
<dbReference type="InterPro" id="IPR016181">
    <property type="entry name" value="Acyl_CoA_acyltransferase"/>
</dbReference>
<dbReference type="PANTHER" id="PTHR43877">
    <property type="entry name" value="AMINOALKYLPHOSPHONATE N-ACETYLTRANSFERASE-RELATED-RELATED"/>
    <property type="match status" value="1"/>
</dbReference>
<keyword evidence="5" id="KW-1185">Reference proteome</keyword>
<sequence length="341" mass="38167">MQTFEIIPLDKTNIDHVRGVAELSNTVRDHHLEAWPTTTTALELANRFIKSGYSRSHEWLAVVEGDIVGHVSGDLPTEDNTHLAECEVIVHPEHRRRGIGSALLEKLEKEAAAEGRDTFLGWTITSFPEGPRFDESGAAFCEARGYATSNVEVQRRCDLAAVDEKALDGLLAEAWKHAGDYELVEFGNEIPDDVVEGLAVLESNMYTDVPLGDTDIREADITPERMRAVARTRTERNSTMLNAIVRHKPSGEVAGWTQIAVRPGDPQIAYQENTIVHKTHRGHRLGTILKIANQRRLRQVRPTLQYVDTWNAESNGHMIAINEAVGYRKLARELEVQKKIS</sequence>
<dbReference type="Gene3D" id="3.40.630.30">
    <property type="match status" value="1"/>
</dbReference>
<dbReference type="InterPro" id="IPR000182">
    <property type="entry name" value="GNAT_dom"/>
</dbReference>
<keyword evidence="2 4" id="KW-0012">Acyltransferase</keyword>
<evidence type="ECO:0000256" key="2">
    <source>
        <dbReference type="ARBA" id="ARBA00023315"/>
    </source>
</evidence>
<dbReference type="PROSITE" id="PS51186">
    <property type="entry name" value="GNAT"/>
    <property type="match status" value="1"/>
</dbReference>
<dbReference type="EMBL" id="JBHSDK010000001">
    <property type="protein sequence ID" value="MFC4333735.1"/>
    <property type="molecule type" value="Genomic_DNA"/>
</dbReference>
<dbReference type="RefSeq" id="WP_380617469.1">
    <property type="nucleotide sequence ID" value="NZ_JBHSDK010000001.1"/>
</dbReference>
<comment type="caution">
    <text evidence="4">The sequence shown here is derived from an EMBL/GenBank/DDBJ whole genome shotgun (WGS) entry which is preliminary data.</text>
</comment>
<dbReference type="Proteomes" id="UP001595823">
    <property type="component" value="Unassembled WGS sequence"/>
</dbReference>
<evidence type="ECO:0000313" key="4">
    <source>
        <dbReference type="EMBL" id="MFC4333735.1"/>
    </source>
</evidence>
<evidence type="ECO:0000259" key="3">
    <source>
        <dbReference type="PROSITE" id="PS51186"/>
    </source>
</evidence>
<evidence type="ECO:0000256" key="1">
    <source>
        <dbReference type="ARBA" id="ARBA00022679"/>
    </source>
</evidence>
<accession>A0ABV8TSL1</accession>
<name>A0ABV8TSL1_9ACTN</name>
<keyword evidence="1 4" id="KW-0808">Transferase</keyword>
<gene>
    <name evidence="4" type="ORF">ACFPET_00790</name>
</gene>
<dbReference type="CDD" id="cd04301">
    <property type="entry name" value="NAT_SF"/>
    <property type="match status" value="1"/>
</dbReference>
<dbReference type="InterPro" id="IPR050832">
    <property type="entry name" value="Bact_Acetyltransf"/>
</dbReference>
<reference evidence="5" key="1">
    <citation type="journal article" date="2019" name="Int. J. Syst. Evol. Microbiol.">
        <title>The Global Catalogue of Microorganisms (GCM) 10K type strain sequencing project: providing services to taxonomists for standard genome sequencing and annotation.</title>
        <authorList>
            <consortium name="The Broad Institute Genomics Platform"/>
            <consortium name="The Broad Institute Genome Sequencing Center for Infectious Disease"/>
            <person name="Wu L."/>
            <person name="Ma J."/>
        </authorList>
    </citation>
    <scope>NUCLEOTIDE SEQUENCE [LARGE SCALE GENOMIC DNA]</scope>
    <source>
        <strain evidence="5">IBRC-M 10908</strain>
    </source>
</reference>